<dbReference type="AlphaFoldDB" id="W7XGY7"/>
<evidence type="ECO:0000313" key="1">
    <source>
        <dbReference type="EMBL" id="EWS73546.1"/>
    </source>
</evidence>
<organism evidence="1 2">
    <name type="scientific">Tetrahymena thermophila (strain SB210)</name>
    <dbReference type="NCBI Taxonomy" id="312017"/>
    <lineage>
        <taxon>Eukaryota</taxon>
        <taxon>Sar</taxon>
        <taxon>Alveolata</taxon>
        <taxon>Ciliophora</taxon>
        <taxon>Intramacronucleata</taxon>
        <taxon>Oligohymenophorea</taxon>
        <taxon>Hymenostomatida</taxon>
        <taxon>Tetrahymenina</taxon>
        <taxon>Tetrahymenidae</taxon>
        <taxon>Tetrahymena</taxon>
    </lineage>
</organism>
<dbReference type="EMBL" id="GG662641">
    <property type="protein sequence ID" value="EWS73546.1"/>
    <property type="molecule type" value="Genomic_DNA"/>
</dbReference>
<reference evidence="2" key="1">
    <citation type="journal article" date="2006" name="PLoS Biol.">
        <title>Macronuclear genome sequence of the ciliate Tetrahymena thermophila, a model eukaryote.</title>
        <authorList>
            <person name="Eisen J.A."/>
            <person name="Coyne R.S."/>
            <person name="Wu M."/>
            <person name="Wu D."/>
            <person name="Thiagarajan M."/>
            <person name="Wortman J.R."/>
            <person name="Badger J.H."/>
            <person name="Ren Q."/>
            <person name="Amedeo P."/>
            <person name="Jones K.M."/>
            <person name="Tallon L.J."/>
            <person name="Delcher A.L."/>
            <person name="Salzberg S.L."/>
            <person name="Silva J.C."/>
            <person name="Haas B.J."/>
            <person name="Majoros W.H."/>
            <person name="Farzad M."/>
            <person name="Carlton J.M."/>
            <person name="Smith R.K. Jr."/>
            <person name="Garg J."/>
            <person name="Pearlman R.E."/>
            <person name="Karrer K.M."/>
            <person name="Sun L."/>
            <person name="Manning G."/>
            <person name="Elde N.C."/>
            <person name="Turkewitz A.P."/>
            <person name="Asai D.J."/>
            <person name="Wilkes D.E."/>
            <person name="Wang Y."/>
            <person name="Cai H."/>
            <person name="Collins K."/>
            <person name="Stewart B.A."/>
            <person name="Lee S.R."/>
            <person name="Wilamowska K."/>
            <person name="Weinberg Z."/>
            <person name="Ruzzo W.L."/>
            <person name="Wloga D."/>
            <person name="Gaertig J."/>
            <person name="Frankel J."/>
            <person name="Tsao C.-C."/>
            <person name="Gorovsky M.A."/>
            <person name="Keeling P.J."/>
            <person name="Waller R.F."/>
            <person name="Patron N.J."/>
            <person name="Cherry J.M."/>
            <person name="Stover N.A."/>
            <person name="Krieger C.J."/>
            <person name="del Toro C."/>
            <person name="Ryder H.F."/>
            <person name="Williamson S.C."/>
            <person name="Barbeau R.A."/>
            <person name="Hamilton E.P."/>
            <person name="Orias E."/>
        </authorList>
    </citation>
    <scope>NUCLEOTIDE SEQUENCE [LARGE SCALE GENOMIC DNA]</scope>
    <source>
        <strain evidence="2">SB210</strain>
    </source>
</reference>
<dbReference type="OrthoDB" id="306606at2759"/>
<sequence>MLFKKIHSLKIIKINCLNIIRRISKNLNKIKRRHCILINIKNCLLMGNCHQNSIIPSICQHDQIKHEYYSQFTSYRKQISLVINKSKGSTQSLIEELSQKMIQYQQITHYYISFESEDFIYHLENLNNAFNQSNQIIELSLNFQRLSIKNNGLQKIGQCLSHCQKVKRLELCLGSNQFTYQGIQLLCNNITKLKLLERIFLELYINQLESDSVVDIGDAVAELPCLFSLKLDFSFNNVQFDGIQKFVNSINKSDKLQYLDLTLDVNNILDIGSLAFKQIEQKTQLTQLSLSLCSNNITNVDQLIDSISQLFNLYNLVIDLSYNPVSSSVDQLEIVKKLNNLKKLLIFKFKMRITANHRFAKKYIQSNFKKLVIMQFNS</sequence>
<evidence type="ECO:0000313" key="2">
    <source>
        <dbReference type="Proteomes" id="UP000009168"/>
    </source>
</evidence>
<dbReference type="GeneID" id="24441928"/>
<keyword evidence="1" id="KW-0418">Kinase</keyword>
<dbReference type="InParanoid" id="W7XGY7"/>
<keyword evidence="1" id="KW-0808">Transferase</keyword>
<accession>W7XGY7</accession>
<dbReference type="SUPFAM" id="SSF52047">
    <property type="entry name" value="RNI-like"/>
    <property type="match status" value="1"/>
</dbReference>
<dbReference type="InterPro" id="IPR032675">
    <property type="entry name" value="LRR_dom_sf"/>
</dbReference>
<keyword evidence="2" id="KW-1185">Reference proteome</keyword>
<dbReference type="GO" id="GO:0016301">
    <property type="term" value="F:kinase activity"/>
    <property type="evidence" value="ECO:0007669"/>
    <property type="project" value="UniProtKB-KW"/>
</dbReference>
<name>W7XGY7_TETTS</name>
<dbReference type="KEGG" id="tet:TTHERM_001213959"/>
<dbReference type="RefSeq" id="XP_012653936.1">
    <property type="nucleotide sequence ID" value="XM_012798482.1"/>
</dbReference>
<gene>
    <name evidence="1" type="ORF">TTHERM_001213959</name>
</gene>
<proteinExistence type="predicted"/>
<protein>
    <submittedName>
        <fullName evidence="1">Kinase domain protein, putative</fullName>
    </submittedName>
</protein>
<dbReference type="Proteomes" id="UP000009168">
    <property type="component" value="Unassembled WGS sequence"/>
</dbReference>
<dbReference type="Gene3D" id="3.80.10.10">
    <property type="entry name" value="Ribonuclease Inhibitor"/>
    <property type="match status" value="1"/>
</dbReference>